<keyword evidence="5" id="KW-1185">Reference proteome</keyword>
<feature type="domain" description="DRBM" evidence="3">
    <location>
        <begin position="157"/>
        <end position="220"/>
    </location>
</feature>
<name>A0A9Q0RJ12_BLOTA</name>
<organism evidence="4 5">
    <name type="scientific">Blomia tropicalis</name>
    <name type="common">Mite</name>
    <dbReference type="NCBI Taxonomy" id="40697"/>
    <lineage>
        <taxon>Eukaryota</taxon>
        <taxon>Metazoa</taxon>
        <taxon>Ecdysozoa</taxon>
        <taxon>Arthropoda</taxon>
        <taxon>Chelicerata</taxon>
        <taxon>Arachnida</taxon>
        <taxon>Acari</taxon>
        <taxon>Acariformes</taxon>
        <taxon>Sarcoptiformes</taxon>
        <taxon>Astigmata</taxon>
        <taxon>Glycyphagoidea</taxon>
        <taxon>Echimyopodidae</taxon>
        <taxon>Blomia</taxon>
    </lineage>
</organism>
<dbReference type="CDD" id="cd00048">
    <property type="entry name" value="DSRM_SF"/>
    <property type="match status" value="1"/>
</dbReference>
<dbReference type="SMART" id="SM00358">
    <property type="entry name" value="DSRM"/>
    <property type="match status" value="2"/>
</dbReference>
<proteinExistence type="predicted"/>
<dbReference type="AlphaFoldDB" id="A0A9Q0RJ12"/>
<evidence type="ECO:0000259" key="3">
    <source>
        <dbReference type="PROSITE" id="PS50137"/>
    </source>
</evidence>
<accession>A0A9Q0RJ12</accession>
<dbReference type="InterPro" id="IPR014720">
    <property type="entry name" value="dsRBD_dom"/>
</dbReference>
<keyword evidence="1 2" id="KW-0694">RNA-binding</keyword>
<dbReference type="Proteomes" id="UP001142055">
    <property type="component" value="Chromosome 3"/>
</dbReference>
<protein>
    <recommendedName>
        <fullName evidence="3">DRBM domain-containing protein</fullName>
    </recommendedName>
</protein>
<dbReference type="GO" id="GO:0070920">
    <property type="term" value="P:regulation of regulatory ncRNA processing"/>
    <property type="evidence" value="ECO:0007669"/>
    <property type="project" value="TreeGrafter"/>
</dbReference>
<evidence type="ECO:0000256" key="1">
    <source>
        <dbReference type="ARBA" id="ARBA00022884"/>
    </source>
</evidence>
<dbReference type="PANTHER" id="PTHR46205">
    <property type="entry name" value="LOQUACIOUS, ISOFORM B"/>
    <property type="match status" value="1"/>
</dbReference>
<dbReference type="Gene3D" id="3.30.160.20">
    <property type="match status" value="2"/>
</dbReference>
<comment type="caution">
    <text evidence="4">The sequence shown here is derived from an EMBL/GenBank/DDBJ whole genome shotgun (WGS) entry which is preliminary data.</text>
</comment>
<dbReference type="SUPFAM" id="SSF54768">
    <property type="entry name" value="dsRNA-binding domain-like"/>
    <property type="match status" value="2"/>
</dbReference>
<gene>
    <name evidence="4" type="ORF">RDWZM_008635</name>
</gene>
<reference evidence="4" key="1">
    <citation type="submission" date="2022-12" db="EMBL/GenBank/DDBJ databases">
        <title>Genome assemblies of Blomia tropicalis.</title>
        <authorList>
            <person name="Cui Y."/>
        </authorList>
    </citation>
    <scope>NUCLEOTIDE SEQUENCE</scope>
    <source>
        <tissue evidence="4">Adult mites</tissue>
    </source>
</reference>
<evidence type="ECO:0000313" key="4">
    <source>
        <dbReference type="EMBL" id="KAJ6217478.1"/>
    </source>
</evidence>
<dbReference type="InterPro" id="IPR051247">
    <property type="entry name" value="RLC_Component"/>
</dbReference>
<dbReference type="Pfam" id="PF00035">
    <property type="entry name" value="dsrm"/>
    <property type="match status" value="2"/>
</dbReference>
<dbReference type="GO" id="GO:0005634">
    <property type="term" value="C:nucleus"/>
    <property type="evidence" value="ECO:0007669"/>
    <property type="project" value="TreeGrafter"/>
</dbReference>
<evidence type="ECO:0000313" key="5">
    <source>
        <dbReference type="Proteomes" id="UP001142055"/>
    </source>
</evidence>
<dbReference type="GO" id="GO:0030422">
    <property type="term" value="P:siRNA processing"/>
    <property type="evidence" value="ECO:0007669"/>
    <property type="project" value="TreeGrafter"/>
</dbReference>
<dbReference type="GO" id="GO:0016442">
    <property type="term" value="C:RISC complex"/>
    <property type="evidence" value="ECO:0007669"/>
    <property type="project" value="TreeGrafter"/>
</dbReference>
<dbReference type="PROSITE" id="PS50137">
    <property type="entry name" value="DS_RBD"/>
    <property type="match status" value="2"/>
</dbReference>
<dbReference type="GO" id="GO:0035197">
    <property type="term" value="F:siRNA binding"/>
    <property type="evidence" value="ECO:0007669"/>
    <property type="project" value="TreeGrafter"/>
</dbReference>
<dbReference type="EMBL" id="JAPWDV010000003">
    <property type="protein sequence ID" value="KAJ6217478.1"/>
    <property type="molecule type" value="Genomic_DNA"/>
</dbReference>
<dbReference type="GO" id="GO:0003725">
    <property type="term" value="F:double-stranded RNA binding"/>
    <property type="evidence" value="ECO:0007669"/>
    <property type="project" value="TreeGrafter"/>
</dbReference>
<dbReference type="PANTHER" id="PTHR46205:SF3">
    <property type="entry name" value="LOQUACIOUS, ISOFORM B"/>
    <property type="match status" value="1"/>
</dbReference>
<dbReference type="GO" id="GO:0005737">
    <property type="term" value="C:cytoplasm"/>
    <property type="evidence" value="ECO:0007669"/>
    <property type="project" value="TreeGrafter"/>
</dbReference>
<sequence>MNQQLSVEEFENACKLYDLKVLPWSAFIGSNSVGNATNVFRTIENDNNNSRDIIQIQNKPIIPNVKSPISELFELCAIKYRNQNLVPKYTFTEEPNLKLFTCTAIVDGNHAKASASTKNLAKTNASFKLLCLLKNIKIENESDNCKTVQSVPISEKNYVSQLYEYCTKTKRISPQISFSSSDLKFTCTLSVDECVGIGTCTTKKGGKEAASKDLLDKLKIKDSLSNTFYK</sequence>
<dbReference type="GO" id="GO:0070578">
    <property type="term" value="C:RISC-loading complex"/>
    <property type="evidence" value="ECO:0007669"/>
    <property type="project" value="TreeGrafter"/>
</dbReference>
<feature type="domain" description="DRBM" evidence="3">
    <location>
        <begin position="67"/>
        <end position="135"/>
    </location>
</feature>
<evidence type="ECO:0000256" key="2">
    <source>
        <dbReference type="PROSITE-ProRule" id="PRU00266"/>
    </source>
</evidence>